<feature type="region of interest" description="Disordered" evidence="2">
    <location>
        <begin position="135"/>
        <end position="221"/>
    </location>
</feature>
<keyword evidence="1" id="KW-0479">Metal-binding</keyword>
<evidence type="ECO:0000256" key="2">
    <source>
        <dbReference type="SAM" id="MobiDB-lite"/>
    </source>
</evidence>
<reference evidence="4" key="1">
    <citation type="journal article" date="2019" name="Sci. Rep.">
        <title>Draft genome of Tanacetum cinerariifolium, the natural source of mosquito coil.</title>
        <authorList>
            <person name="Yamashiro T."/>
            <person name="Shiraishi A."/>
            <person name="Satake H."/>
            <person name="Nakayama K."/>
        </authorList>
    </citation>
    <scope>NUCLEOTIDE SEQUENCE</scope>
</reference>
<feature type="region of interest" description="Disordered" evidence="2">
    <location>
        <begin position="39"/>
        <end position="83"/>
    </location>
</feature>
<dbReference type="PANTHER" id="PTHR34482">
    <property type="entry name" value="DNA DAMAGE-INDUCIBLE PROTEIN 1-LIKE"/>
    <property type="match status" value="1"/>
</dbReference>
<dbReference type="GO" id="GO:0008270">
    <property type="term" value="F:zinc ion binding"/>
    <property type="evidence" value="ECO:0007669"/>
    <property type="project" value="UniProtKB-KW"/>
</dbReference>
<comment type="caution">
    <text evidence="4">The sequence shown here is derived from an EMBL/GenBank/DDBJ whole genome shotgun (WGS) entry which is preliminary data.</text>
</comment>
<organism evidence="4">
    <name type="scientific">Tanacetum cinerariifolium</name>
    <name type="common">Dalmatian daisy</name>
    <name type="synonym">Chrysanthemum cinerariifolium</name>
    <dbReference type="NCBI Taxonomy" id="118510"/>
    <lineage>
        <taxon>Eukaryota</taxon>
        <taxon>Viridiplantae</taxon>
        <taxon>Streptophyta</taxon>
        <taxon>Embryophyta</taxon>
        <taxon>Tracheophyta</taxon>
        <taxon>Spermatophyta</taxon>
        <taxon>Magnoliopsida</taxon>
        <taxon>eudicotyledons</taxon>
        <taxon>Gunneridae</taxon>
        <taxon>Pentapetalae</taxon>
        <taxon>asterids</taxon>
        <taxon>campanulids</taxon>
        <taxon>Asterales</taxon>
        <taxon>Asteraceae</taxon>
        <taxon>Asteroideae</taxon>
        <taxon>Anthemideae</taxon>
        <taxon>Anthemidinae</taxon>
        <taxon>Tanacetum</taxon>
    </lineage>
</organism>
<dbReference type="AlphaFoldDB" id="A0A699KMJ0"/>
<feature type="compositionally biased region" description="Basic and acidic residues" evidence="2">
    <location>
        <begin position="39"/>
        <end position="60"/>
    </location>
</feature>
<evidence type="ECO:0000259" key="3">
    <source>
        <dbReference type="PROSITE" id="PS50158"/>
    </source>
</evidence>
<accession>A0A699KMJ0</accession>
<dbReference type="SMART" id="SM00343">
    <property type="entry name" value="ZnF_C2HC"/>
    <property type="match status" value="1"/>
</dbReference>
<evidence type="ECO:0000313" key="4">
    <source>
        <dbReference type="EMBL" id="GFA97305.1"/>
    </source>
</evidence>
<name>A0A699KMJ0_TANCI</name>
<feature type="compositionally biased region" description="Basic and acidic residues" evidence="2">
    <location>
        <begin position="163"/>
        <end position="179"/>
    </location>
</feature>
<dbReference type="InterPro" id="IPR036875">
    <property type="entry name" value="Znf_CCHC_sf"/>
</dbReference>
<proteinExistence type="predicted"/>
<dbReference type="GO" id="GO:0003676">
    <property type="term" value="F:nucleic acid binding"/>
    <property type="evidence" value="ECO:0007669"/>
    <property type="project" value="InterPro"/>
</dbReference>
<dbReference type="EMBL" id="BKCJ010525140">
    <property type="protein sequence ID" value="GFA97305.1"/>
    <property type="molecule type" value="Genomic_DNA"/>
</dbReference>
<sequence length="221" mass="24421">AEEQAKNFQWGLRRSTLNHLMCIPFTNVANATRNYEILRERDDDGAKRPDKRQGGGDNHRSSNNNYSGNNNRNPGNGLDQRNRVISPTDLSMLSRGPSEGYSYPLCTTCGRRHPGECRRAAGTCFKCGQTGHLQKDCKKNTTASTSGQADKKPGASGRVFAITEDHATKASEIREEFRTGSRPSDSGGNPPPVTIHSWLERFNKQKPRSFKKATAPVDAEN</sequence>
<feature type="domain" description="CCHC-type" evidence="3">
    <location>
        <begin position="124"/>
        <end position="139"/>
    </location>
</feature>
<gene>
    <name evidence="4" type="ORF">Tci_669277</name>
</gene>
<dbReference type="Gene3D" id="4.10.60.10">
    <property type="entry name" value="Zinc finger, CCHC-type"/>
    <property type="match status" value="1"/>
</dbReference>
<keyword evidence="1" id="KW-0862">Zinc</keyword>
<protein>
    <recommendedName>
        <fullName evidence="3">CCHC-type domain-containing protein</fullName>
    </recommendedName>
</protein>
<evidence type="ECO:0000256" key="1">
    <source>
        <dbReference type="PROSITE-ProRule" id="PRU00047"/>
    </source>
</evidence>
<dbReference type="PROSITE" id="PS50158">
    <property type="entry name" value="ZF_CCHC"/>
    <property type="match status" value="1"/>
</dbReference>
<feature type="compositionally biased region" description="Low complexity" evidence="2">
    <location>
        <begin position="61"/>
        <end position="77"/>
    </location>
</feature>
<keyword evidence="1" id="KW-0863">Zinc-finger</keyword>
<feature type="non-terminal residue" evidence="4">
    <location>
        <position position="1"/>
    </location>
</feature>
<dbReference type="Pfam" id="PF00098">
    <property type="entry name" value="zf-CCHC"/>
    <property type="match status" value="1"/>
</dbReference>
<dbReference type="SUPFAM" id="SSF57756">
    <property type="entry name" value="Retrovirus zinc finger-like domains"/>
    <property type="match status" value="1"/>
</dbReference>
<dbReference type="InterPro" id="IPR001878">
    <property type="entry name" value="Znf_CCHC"/>
</dbReference>
<dbReference type="PANTHER" id="PTHR34482:SF49">
    <property type="entry name" value="RETROTRANSPOSON GAG DOMAIN-CONTAINING PROTEIN"/>
    <property type="match status" value="1"/>
</dbReference>